<dbReference type="PANTHER" id="PTHR43583:SF1">
    <property type="entry name" value="2-IMINOACETATE SYNTHASE"/>
    <property type="match status" value="1"/>
</dbReference>
<evidence type="ECO:0000259" key="7">
    <source>
        <dbReference type="PROSITE" id="PS51918"/>
    </source>
</evidence>
<dbReference type="AlphaFoldDB" id="A0A7L4UNW4"/>
<sequence length="371" mass="43031">METFSAIHKEYDWEGERKRIYAKTEADVLTALAKKRKNLDDFQALISPAEQPYLEAMAQQSALLTKKRFGNTVQIYAPMYLSNICTNQCTYCGFSIQNKIPRKILSEEEVRIEMEYLKAKGYEHILLVTGEANKIAGVDYLEKTIEIARALFANVSIEVQPLETNEYKRLVDAGLYAVMVYQETYNKHEYPKYHLRGKKSDFHYRLEAPDRMGMAGMHKIGLGALFGLEDWRADSFFTALHFKYLQKKYWQTKFSMSFPRLRPHEGDVQPKVEMMDADLVQLICAYRLLDEDLELSISTRESADFRNHIVQMGVTTFSAESRTNPGGYAVAPESLEQFSINDTRTTAEVKETLKTLGKEVVWKDWEHFQRW</sequence>
<dbReference type="SMART" id="SM00876">
    <property type="entry name" value="BATS"/>
    <property type="match status" value="1"/>
</dbReference>
<dbReference type="Pfam" id="PF06968">
    <property type="entry name" value="BATS"/>
    <property type="match status" value="1"/>
</dbReference>
<keyword evidence="8" id="KW-0456">Lyase</keyword>
<dbReference type="SFLD" id="SFLDS00029">
    <property type="entry name" value="Radical_SAM"/>
    <property type="match status" value="1"/>
</dbReference>
<dbReference type="InterPro" id="IPR010722">
    <property type="entry name" value="BATS_dom"/>
</dbReference>
<dbReference type="InterPro" id="IPR007197">
    <property type="entry name" value="rSAM"/>
</dbReference>
<keyword evidence="2" id="KW-0004">4Fe-4S</keyword>
<keyword evidence="5" id="KW-0408">Iron</keyword>
<evidence type="ECO:0000313" key="9">
    <source>
        <dbReference type="Proteomes" id="UP000251835"/>
    </source>
</evidence>
<organism evidence="8 9">
    <name type="scientific">Balneicella halophila</name>
    <dbReference type="NCBI Taxonomy" id="1537566"/>
    <lineage>
        <taxon>Bacteria</taxon>
        <taxon>Pseudomonadati</taxon>
        <taxon>Bacteroidota</taxon>
        <taxon>Bacteroidia</taxon>
        <taxon>Bacteroidales</taxon>
        <taxon>Balneicellaceae</taxon>
        <taxon>Balneicella</taxon>
    </lineage>
</organism>
<evidence type="ECO:0000256" key="2">
    <source>
        <dbReference type="ARBA" id="ARBA00022485"/>
    </source>
</evidence>
<name>A0A7L4UNW4_BALHA</name>
<dbReference type="NCBIfam" id="TIGR02351">
    <property type="entry name" value="thiH"/>
    <property type="match status" value="1"/>
</dbReference>
<keyword evidence="6" id="KW-0411">Iron-sulfur</keyword>
<dbReference type="CDD" id="cd01335">
    <property type="entry name" value="Radical_SAM"/>
    <property type="match status" value="1"/>
</dbReference>
<evidence type="ECO:0000256" key="6">
    <source>
        <dbReference type="ARBA" id="ARBA00023014"/>
    </source>
</evidence>
<dbReference type="RefSeq" id="WP_116496987.1">
    <property type="nucleotide sequence ID" value="NZ_QENZ01000006.1"/>
</dbReference>
<dbReference type="Gene3D" id="3.20.20.70">
    <property type="entry name" value="Aldolase class I"/>
    <property type="match status" value="1"/>
</dbReference>
<accession>A0A7L4UNW4</accession>
<dbReference type="SFLD" id="SFLDG01060">
    <property type="entry name" value="BATS_domain_containing"/>
    <property type="match status" value="1"/>
</dbReference>
<dbReference type="InterPro" id="IPR058240">
    <property type="entry name" value="rSAM_sf"/>
</dbReference>
<dbReference type="Pfam" id="PF04055">
    <property type="entry name" value="Radical_SAM"/>
    <property type="match status" value="1"/>
</dbReference>
<dbReference type="InterPro" id="IPR013785">
    <property type="entry name" value="Aldolase_TIM"/>
</dbReference>
<evidence type="ECO:0000256" key="3">
    <source>
        <dbReference type="ARBA" id="ARBA00022691"/>
    </source>
</evidence>
<dbReference type="PROSITE" id="PS51918">
    <property type="entry name" value="RADICAL_SAM"/>
    <property type="match status" value="1"/>
</dbReference>
<dbReference type="PANTHER" id="PTHR43583">
    <property type="entry name" value="2-IMINOACETATE SYNTHASE"/>
    <property type="match status" value="1"/>
</dbReference>
<dbReference type="SFLD" id="SFLDF00301">
    <property type="entry name" value="2-iminoacetate_synthase_(ThiH)"/>
    <property type="match status" value="1"/>
</dbReference>
<protein>
    <submittedName>
        <fullName evidence="8">Tyrosine lyase ThiH</fullName>
    </submittedName>
</protein>
<dbReference type="InterPro" id="IPR034428">
    <property type="entry name" value="ThiH/NoCL/HydG-like"/>
</dbReference>
<comment type="caution">
    <text evidence="8">The sequence shown here is derived from an EMBL/GenBank/DDBJ whole genome shotgun (WGS) entry which is preliminary data.</text>
</comment>
<keyword evidence="9" id="KW-1185">Reference proteome</keyword>
<keyword evidence="3" id="KW-0949">S-adenosyl-L-methionine</keyword>
<keyword evidence="4" id="KW-0479">Metal-binding</keyword>
<dbReference type="GO" id="GO:0009228">
    <property type="term" value="P:thiamine biosynthetic process"/>
    <property type="evidence" value="ECO:0007669"/>
    <property type="project" value="InterPro"/>
</dbReference>
<evidence type="ECO:0000256" key="5">
    <source>
        <dbReference type="ARBA" id="ARBA00023004"/>
    </source>
</evidence>
<dbReference type="GO" id="GO:0005506">
    <property type="term" value="F:iron ion binding"/>
    <property type="evidence" value="ECO:0007669"/>
    <property type="project" value="InterPro"/>
</dbReference>
<dbReference type="SUPFAM" id="SSF102114">
    <property type="entry name" value="Radical SAM enzymes"/>
    <property type="match status" value="1"/>
</dbReference>
<dbReference type="OrthoDB" id="9801120at2"/>
<comment type="cofactor">
    <cofactor evidence="1">
        <name>[4Fe-4S] cluster</name>
        <dbReference type="ChEBI" id="CHEBI:49883"/>
    </cofactor>
</comment>
<proteinExistence type="predicted"/>
<dbReference type="Proteomes" id="UP000251835">
    <property type="component" value="Unassembled WGS sequence"/>
</dbReference>
<dbReference type="GO" id="GO:0016829">
    <property type="term" value="F:lyase activity"/>
    <property type="evidence" value="ECO:0007669"/>
    <property type="project" value="UniProtKB-KW"/>
</dbReference>
<dbReference type="InterPro" id="IPR012726">
    <property type="entry name" value="ThiH"/>
</dbReference>
<dbReference type="SFLD" id="SFLDG01081">
    <property type="entry name" value="cleavage_of_the_Ca-Cb_bond_in"/>
    <property type="match status" value="1"/>
</dbReference>
<feature type="domain" description="Radical SAM core" evidence="7">
    <location>
        <begin position="71"/>
        <end position="290"/>
    </location>
</feature>
<evidence type="ECO:0000256" key="1">
    <source>
        <dbReference type="ARBA" id="ARBA00001966"/>
    </source>
</evidence>
<dbReference type="EMBL" id="QENZ01000006">
    <property type="protein sequence ID" value="PVX49363.1"/>
    <property type="molecule type" value="Genomic_DNA"/>
</dbReference>
<reference evidence="8 9" key="1">
    <citation type="submission" date="2018-05" db="EMBL/GenBank/DDBJ databases">
        <title>Genomic Encyclopedia of Type Strains, Phase IV (KMG-IV): sequencing the most valuable type-strain genomes for metagenomic binning, comparative biology and taxonomic classification.</title>
        <authorList>
            <person name="Goeker M."/>
        </authorList>
    </citation>
    <scope>NUCLEOTIDE SEQUENCE [LARGE SCALE GENOMIC DNA]</scope>
    <source>
        <strain evidence="8 9">DSM 28579</strain>
    </source>
</reference>
<evidence type="ECO:0000313" key="8">
    <source>
        <dbReference type="EMBL" id="PVX49363.1"/>
    </source>
</evidence>
<dbReference type="GO" id="GO:0051539">
    <property type="term" value="F:4 iron, 4 sulfur cluster binding"/>
    <property type="evidence" value="ECO:0007669"/>
    <property type="project" value="UniProtKB-KW"/>
</dbReference>
<evidence type="ECO:0000256" key="4">
    <source>
        <dbReference type="ARBA" id="ARBA00022723"/>
    </source>
</evidence>
<gene>
    <name evidence="8" type="ORF">C7377_1778</name>
</gene>